<evidence type="ECO:0000256" key="1">
    <source>
        <dbReference type="SAM" id="MobiDB-lite"/>
    </source>
</evidence>
<evidence type="ECO:0000259" key="2">
    <source>
        <dbReference type="Pfam" id="PF03732"/>
    </source>
</evidence>
<feature type="domain" description="Retrotransposon gag" evidence="2">
    <location>
        <begin position="206"/>
        <end position="282"/>
    </location>
</feature>
<keyword evidence="4" id="KW-1185">Reference proteome</keyword>
<comment type="caution">
    <text evidence="3">The sequence shown here is derived from an EMBL/GenBank/DDBJ whole genome shotgun (WGS) entry which is preliminary data.</text>
</comment>
<evidence type="ECO:0000313" key="4">
    <source>
        <dbReference type="Proteomes" id="UP000245207"/>
    </source>
</evidence>
<proteinExistence type="predicted"/>
<feature type="compositionally biased region" description="Polar residues" evidence="1">
    <location>
        <begin position="18"/>
        <end position="30"/>
    </location>
</feature>
<dbReference type="OrthoDB" id="1740536at2759"/>
<name>A0A2U1NRC0_ARTAN</name>
<sequence>MTTESEPLLTPIEEEANHPNTTPLVTPNTHTPEEPVDATSEPNPNDPVLQFIVQNFDRVNAMYTAFTHARKDIPHRSLDTNGNPTVEPWNSDSEEAHPSKALGKTFVESDGADPTIAIPLGSNDTKGKTTQNVEFYHQPFVFKEPNRDTRYLIASPFTSRIRDYDMPDGLKVLLKTYDGMSDPDDHLTIFMGTMDVHKLPEPVWCRFFPITLCGAERFWYENLAPGSIDGFHQLRDKFRANFLQQRRFQKTQGEILGIRQRPDESLKDYVARFSKETLHMADRSDAMVFGLSLVVYDQVDYSKI</sequence>
<dbReference type="Pfam" id="PF03732">
    <property type="entry name" value="Retrotrans_gag"/>
    <property type="match status" value="1"/>
</dbReference>
<reference evidence="3 4" key="1">
    <citation type="journal article" date="2018" name="Mol. Plant">
        <title>The genome of Artemisia annua provides insight into the evolution of Asteraceae family and artemisinin biosynthesis.</title>
        <authorList>
            <person name="Shen Q."/>
            <person name="Zhang L."/>
            <person name="Liao Z."/>
            <person name="Wang S."/>
            <person name="Yan T."/>
            <person name="Shi P."/>
            <person name="Liu M."/>
            <person name="Fu X."/>
            <person name="Pan Q."/>
            <person name="Wang Y."/>
            <person name="Lv Z."/>
            <person name="Lu X."/>
            <person name="Zhang F."/>
            <person name="Jiang W."/>
            <person name="Ma Y."/>
            <person name="Chen M."/>
            <person name="Hao X."/>
            <person name="Li L."/>
            <person name="Tang Y."/>
            <person name="Lv G."/>
            <person name="Zhou Y."/>
            <person name="Sun X."/>
            <person name="Brodelius P.E."/>
            <person name="Rose J.K.C."/>
            <person name="Tang K."/>
        </authorList>
    </citation>
    <scope>NUCLEOTIDE SEQUENCE [LARGE SCALE GENOMIC DNA]</scope>
    <source>
        <strain evidence="4">cv. Huhao1</strain>
        <tissue evidence="3">Leaf</tissue>
    </source>
</reference>
<gene>
    <name evidence="3" type="ORF">CTI12_AA237060</name>
</gene>
<feature type="region of interest" description="Disordered" evidence="1">
    <location>
        <begin position="74"/>
        <end position="97"/>
    </location>
</feature>
<dbReference type="PANTHER" id="PTHR33223:SF6">
    <property type="entry name" value="CCHC-TYPE DOMAIN-CONTAINING PROTEIN"/>
    <property type="match status" value="1"/>
</dbReference>
<organism evidence="3 4">
    <name type="scientific">Artemisia annua</name>
    <name type="common">Sweet wormwood</name>
    <dbReference type="NCBI Taxonomy" id="35608"/>
    <lineage>
        <taxon>Eukaryota</taxon>
        <taxon>Viridiplantae</taxon>
        <taxon>Streptophyta</taxon>
        <taxon>Embryophyta</taxon>
        <taxon>Tracheophyta</taxon>
        <taxon>Spermatophyta</taxon>
        <taxon>Magnoliopsida</taxon>
        <taxon>eudicotyledons</taxon>
        <taxon>Gunneridae</taxon>
        <taxon>Pentapetalae</taxon>
        <taxon>asterids</taxon>
        <taxon>campanulids</taxon>
        <taxon>Asterales</taxon>
        <taxon>Asteraceae</taxon>
        <taxon>Asteroideae</taxon>
        <taxon>Anthemideae</taxon>
        <taxon>Artemisiinae</taxon>
        <taxon>Artemisia</taxon>
    </lineage>
</organism>
<feature type="compositionally biased region" description="Polar residues" evidence="1">
    <location>
        <begin position="79"/>
        <end position="91"/>
    </location>
</feature>
<dbReference type="InterPro" id="IPR005162">
    <property type="entry name" value="Retrotrans_gag_dom"/>
</dbReference>
<feature type="region of interest" description="Disordered" evidence="1">
    <location>
        <begin position="1"/>
        <end position="48"/>
    </location>
</feature>
<protein>
    <submittedName>
        <fullName evidence="3">Gag protein</fullName>
    </submittedName>
</protein>
<dbReference type="Proteomes" id="UP000245207">
    <property type="component" value="Unassembled WGS sequence"/>
</dbReference>
<accession>A0A2U1NRC0</accession>
<dbReference type="EMBL" id="PKPP01002318">
    <property type="protein sequence ID" value="PWA76055.1"/>
    <property type="molecule type" value="Genomic_DNA"/>
</dbReference>
<dbReference type="AlphaFoldDB" id="A0A2U1NRC0"/>
<evidence type="ECO:0000313" key="3">
    <source>
        <dbReference type="EMBL" id="PWA76055.1"/>
    </source>
</evidence>
<dbReference type="PANTHER" id="PTHR33223">
    <property type="entry name" value="CCHC-TYPE DOMAIN-CONTAINING PROTEIN"/>
    <property type="match status" value="1"/>
</dbReference>